<dbReference type="InterPro" id="IPR023393">
    <property type="entry name" value="START-like_dom_sf"/>
</dbReference>
<comment type="caution">
    <text evidence="1">The sequence shown here is derived from an EMBL/GenBank/DDBJ whole genome shotgun (WGS) entry which is preliminary data.</text>
</comment>
<dbReference type="AlphaFoldDB" id="A0A4R2KYA2"/>
<sequence>MPLEIHNHKSDGICNILETGHSKLGGLKHCDLQRILLMMQQTHSTQSLELNMSKTYQSVVINAPAGKVWSKLRNFHDLSWAPDVVSSVEAVGDKKGDQLGAKRILNEAFHETLTDLDDEEYSLRYSIDDGPSPVSKDEVSDYEGRILVRPVTEGDGGAFVEWYSSWNGKGEEAEQFCHGIYVSLLGELKKNLEI</sequence>
<dbReference type="RefSeq" id="WP_205686463.1">
    <property type="nucleotide sequence ID" value="NZ_QQSW01000001.1"/>
</dbReference>
<reference evidence="1 2" key="1">
    <citation type="submission" date="2019-03" db="EMBL/GenBank/DDBJ databases">
        <title>Genomic Encyclopedia of Type Strains, Phase IV (KMG-IV): sequencing the most valuable type-strain genomes for metagenomic binning, comparative biology and taxonomic classification.</title>
        <authorList>
            <person name="Goeker M."/>
        </authorList>
    </citation>
    <scope>NUCLEOTIDE SEQUENCE [LARGE SCALE GENOMIC DNA]</scope>
    <source>
        <strain evidence="1 2">DSM 23344</strain>
    </source>
</reference>
<dbReference type="Proteomes" id="UP000294980">
    <property type="component" value="Unassembled WGS sequence"/>
</dbReference>
<name>A0A4R2KYA2_9GAMM</name>
<dbReference type="CDD" id="cd07821">
    <property type="entry name" value="PYR_PYL_RCAR_like"/>
    <property type="match status" value="1"/>
</dbReference>
<dbReference type="SUPFAM" id="SSF55961">
    <property type="entry name" value="Bet v1-like"/>
    <property type="match status" value="1"/>
</dbReference>
<accession>A0A4R2KYA2</accession>
<keyword evidence="2" id="KW-1185">Reference proteome</keyword>
<gene>
    <name evidence="1" type="ORF">EV688_102337</name>
</gene>
<evidence type="ECO:0000313" key="2">
    <source>
        <dbReference type="Proteomes" id="UP000294980"/>
    </source>
</evidence>
<dbReference type="Gene3D" id="3.30.530.20">
    <property type="match status" value="1"/>
</dbReference>
<proteinExistence type="predicted"/>
<evidence type="ECO:0000313" key="1">
    <source>
        <dbReference type="EMBL" id="TCO77877.1"/>
    </source>
</evidence>
<dbReference type="PANTHER" id="PTHR39332">
    <property type="entry name" value="BLL4707 PROTEIN"/>
    <property type="match status" value="1"/>
</dbReference>
<dbReference type="InterPro" id="IPR019587">
    <property type="entry name" value="Polyketide_cyclase/dehydratase"/>
</dbReference>
<organism evidence="1 2">
    <name type="scientific">Chromatocurvus halotolerans</name>
    <dbReference type="NCBI Taxonomy" id="1132028"/>
    <lineage>
        <taxon>Bacteria</taxon>
        <taxon>Pseudomonadati</taxon>
        <taxon>Pseudomonadota</taxon>
        <taxon>Gammaproteobacteria</taxon>
        <taxon>Cellvibrionales</taxon>
        <taxon>Halieaceae</taxon>
        <taxon>Chromatocurvus</taxon>
    </lineage>
</organism>
<protein>
    <submittedName>
        <fullName evidence="1">Polyketide cyclase/dehydrase/lipid transport protein</fullName>
    </submittedName>
</protein>
<dbReference type="PANTHER" id="PTHR39332:SF7">
    <property type="entry name" value="SRPBCC FAMILY PROTEIN"/>
    <property type="match status" value="1"/>
</dbReference>
<dbReference type="EMBL" id="SLWX01000002">
    <property type="protein sequence ID" value="TCO77877.1"/>
    <property type="molecule type" value="Genomic_DNA"/>
</dbReference>
<dbReference type="Pfam" id="PF10604">
    <property type="entry name" value="Polyketide_cyc2"/>
    <property type="match status" value="1"/>
</dbReference>